<dbReference type="EnsemblProtists" id="HpaT809332">
    <property type="protein sequence ID" value="HpaP809332"/>
    <property type="gene ID" value="HpaG809332"/>
</dbReference>
<organism evidence="3 4">
    <name type="scientific">Hyaloperonospora arabidopsidis (strain Emoy2)</name>
    <name type="common">Downy mildew agent</name>
    <name type="synonym">Peronospora arabidopsidis</name>
    <dbReference type="NCBI Taxonomy" id="559515"/>
    <lineage>
        <taxon>Eukaryota</taxon>
        <taxon>Sar</taxon>
        <taxon>Stramenopiles</taxon>
        <taxon>Oomycota</taxon>
        <taxon>Peronosporomycetes</taxon>
        <taxon>Peronosporales</taxon>
        <taxon>Peronosporaceae</taxon>
        <taxon>Hyaloperonospora</taxon>
    </lineage>
</organism>
<dbReference type="EMBL" id="JH598703">
    <property type="status" value="NOT_ANNOTATED_CDS"/>
    <property type="molecule type" value="Genomic_DNA"/>
</dbReference>
<dbReference type="Proteomes" id="UP000011713">
    <property type="component" value="Unassembled WGS sequence"/>
</dbReference>
<evidence type="ECO:0000313" key="4">
    <source>
        <dbReference type="Proteomes" id="UP000011713"/>
    </source>
</evidence>
<sequence length="91" mass="10101">MEDVKWGTTRSGPCLLPRLATASISCVIVRTFSCLYVAHWWYSRSFFLRLNCRQYGHLLAVRWNAATPHQPSVPPQDDGPGADAVPGLQTG</sequence>
<dbReference type="AlphaFoldDB" id="M4BSE0"/>
<reference evidence="4" key="1">
    <citation type="journal article" date="2010" name="Science">
        <title>Signatures of adaptation to obligate biotrophy in the Hyaloperonospora arabidopsidis genome.</title>
        <authorList>
            <person name="Baxter L."/>
            <person name="Tripathy S."/>
            <person name="Ishaque N."/>
            <person name="Boot N."/>
            <person name="Cabral A."/>
            <person name="Kemen E."/>
            <person name="Thines M."/>
            <person name="Ah-Fong A."/>
            <person name="Anderson R."/>
            <person name="Badejoko W."/>
            <person name="Bittner-Eddy P."/>
            <person name="Boore J.L."/>
            <person name="Chibucos M.C."/>
            <person name="Coates M."/>
            <person name="Dehal P."/>
            <person name="Delehaunty K."/>
            <person name="Dong S."/>
            <person name="Downton P."/>
            <person name="Dumas B."/>
            <person name="Fabro G."/>
            <person name="Fronick C."/>
            <person name="Fuerstenberg S.I."/>
            <person name="Fulton L."/>
            <person name="Gaulin E."/>
            <person name="Govers F."/>
            <person name="Hughes L."/>
            <person name="Humphray S."/>
            <person name="Jiang R.H."/>
            <person name="Judelson H."/>
            <person name="Kamoun S."/>
            <person name="Kyung K."/>
            <person name="Meijer H."/>
            <person name="Minx P."/>
            <person name="Morris P."/>
            <person name="Nelson J."/>
            <person name="Phuntumart V."/>
            <person name="Qutob D."/>
            <person name="Rehmany A."/>
            <person name="Rougon-Cardoso A."/>
            <person name="Ryden P."/>
            <person name="Torto-Alalibo T."/>
            <person name="Studholme D."/>
            <person name="Wang Y."/>
            <person name="Win J."/>
            <person name="Wood J."/>
            <person name="Clifton S.W."/>
            <person name="Rogers J."/>
            <person name="Van den Ackerveken G."/>
            <person name="Jones J.D."/>
            <person name="McDowell J.M."/>
            <person name="Beynon J."/>
            <person name="Tyler B.M."/>
        </authorList>
    </citation>
    <scope>NUCLEOTIDE SEQUENCE [LARGE SCALE GENOMIC DNA]</scope>
    <source>
        <strain evidence="4">Emoy2</strain>
    </source>
</reference>
<reference evidence="3" key="2">
    <citation type="submission" date="2015-06" db="UniProtKB">
        <authorList>
            <consortium name="EnsemblProtists"/>
        </authorList>
    </citation>
    <scope>IDENTIFICATION</scope>
    <source>
        <strain evidence="3">Emoy2</strain>
    </source>
</reference>
<keyword evidence="4" id="KW-1185">Reference proteome</keyword>
<dbReference type="InParanoid" id="M4BSE0"/>
<keyword evidence="2" id="KW-1133">Transmembrane helix</keyword>
<evidence type="ECO:0000256" key="2">
    <source>
        <dbReference type="SAM" id="Phobius"/>
    </source>
</evidence>
<protein>
    <submittedName>
        <fullName evidence="3">Uncharacterized protein</fullName>
    </submittedName>
</protein>
<keyword evidence="2" id="KW-0472">Membrane</keyword>
<name>M4BSE0_HYAAE</name>
<evidence type="ECO:0000313" key="3">
    <source>
        <dbReference type="EnsemblProtists" id="HpaP809332"/>
    </source>
</evidence>
<feature type="region of interest" description="Disordered" evidence="1">
    <location>
        <begin position="69"/>
        <end position="91"/>
    </location>
</feature>
<proteinExistence type="predicted"/>
<accession>M4BSE0</accession>
<dbReference type="VEuPathDB" id="FungiDB:HpaG809332"/>
<dbReference type="HOGENOM" id="CLU_2431712_0_0_1"/>
<keyword evidence="2" id="KW-0812">Transmembrane</keyword>
<feature type="transmembrane region" description="Helical" evidence="2">
    <location>
        <begin position="20"/>
        <end position="42"/>
    </location>
</feature>
<evidence type="ECO:0000256" key="1">
    <source>
        <dbReference type="SAM" id="MobiDB-lite"/>
    </source>
</evidence>